<dbReference type="SUPFAM" id="SSF51735">
    <property type="entry name" value="NAD(P)-binding Rossmann-fold domains"/>
    <property type="match status" value="1"/>
</dbReference>
<evidence type="ECO:0000256" key="3">
    <source>
        <dbReference type="RuleBase" id="RU003719"/>
    </source>
</evidence>
<dbReference type="PANTHER" id="PTHR43026:SF1">
    <property type="entry name" value="2-HYDROXYACID DEHYDROGENASE HOMOLOG 1-RELATED"/>
    <property type="match status" value="1"/>
</dbReference>
<dbReference type="InterPro" id="IPR029752">
    <property type="entry name" value="D-isomer_DH_CS1"/>
</dbReference>
<feature type="domain" description="D-isomer specific 2-hydroxyacid dehydrogenase NAD-binding" evidence="5">
    <location>
        <begin position="112"/>
        <end position="299"/>
    </location>
</feature>
<dbReference type="InterPro" id="IPR006139">
    <property type="entry name" value="D-isomer_2_OHA_DH_cat_dom"/>
</dbReference>
<dbReference type="GO" id="GO:0008720">
    <property type="term" value="F:D-lactate dehydrogenase (NAD+) activity"/>
    <property type="evidence" value="ECO:0007669"/>
    <property type="project" value="TreeGrafter"/>
</dbReference>
<gene>
    <name evidence="6" type="ORF">HP397_05565</name>
</gene>
<sequence>MKVLCYGVRDVEEKFFHELNEKFHFEITCIPEYLNTSETALKAKGYDAVILRGNCWATKENLDIYKECGVKYVLTRTVGVNHIDINYAKQLGMKMAYVPFYSPNAIAELAVTLAMMLLRNTALMTSNSANKDFRVTSSMFSREIRNCKVGVIGLGKIGFTAAKLFKGLGANVLGYDVFKKDGIEDIVTQVDLDTLIKESDIISLHVPFIKENGKLVTEEFVSKMKDNSILINTGRGETTCTKAVIDGIKSGKLSGAGIDTLENESELFFKDFSGKEIPNELFEELVSLYPKVLLTPHLGSFTDEAVTNMIETTYENLQEFINSGDCKNKL</sequence>
<dbReference type="CDD" id="cd12184">
    <property type="entry name" value="HGDH_like"/>
    <property type="match status" value="1"/>
</dbReference>
<dbReference type="Proteomes" id="UP000526184">
    <property type="component" value="Unassembled WGS sequence"/>
</dbReference>
<evidence type="ECO:0000313" key="6">
    <source>
        <dbReference type="EMBL" id="NYV28273.1"/>
    </source>
</evidence>
<keyword evidence="7" id="KW-1185">Reference proteome</keyword>
<comment type="similarity">
    <text evidence="1 3">Belongs to the D-isomer specific 2-hydroxyacid dehydrogenase family.</text>
</comment>
<dbReference type="PANTHER" id="PTHR43026">
    <property type="entry name" value="2-HYDROXYACID DEHYDROGENASE HOMOLOG 1-RELATED"/>
    <property type="match status" value="1"/>
</dbReference>
<dbReference type="EMBL" id="JABMKT010000030">
    <property type="protein sequence ID" value="NYV28273.1"/>
    <property type="molecule type" value="Genomic_DNA"/>
</dbReference>
<feature type="domain" description="D-isomer specific 2-hydroxyacid dehydrogenase catalytic" evidence="4">
    <location>
        <begin position="9"/>
        <end position="329"/>
    </location>
</feature>
<dbReference type="Pfam" id="PF00389">
    <property type="entry name" value="2-Hacid_dh"/>
    <property type="match status" value="1"/>
</dbReference>
<evidence type="ECO:0000259" key="4">
    <source>
        <dbReference type="Pfam" id="PF00389"/>
    </source>
</evidence>
<dbReference type="AlphaFoldDB" id="A0A7Z0PFE5"/>
<dbReference type="InterPro" id="IPR058205">
    <property type="entry name" value="D-LDH-like"/>
</dbReference>
<evidence type="ECO:0000256" key="2">
    <source>
        <dbReference type="ARBA" id="ARBA00023027"/>
    </source>
</evidence>
<accession>A0A7Z0PFE5</accession>
<dbReference type="Gene3D" id="3.40.50.720">
    <property type="entry name" value="NAD(P)-binding Rossmann-like Domain"/>
    <property type="match status" value="2"/>
</dbReference>
<dbReference type="PROSITE" id="PS00065">
    <property type="entry name" value="D_2_HYDROXYACID_DH_1"/>
    <property type="match status" value="1"/>
</dbReference>
<dbReference type="InterPro" id="IPR036291">
    <property type="entry name" value="NAD(P)-bd_dom_sf"/>
</dbReference>
<name>A0A7Z0PFE5_9FUSO</name>
<reference evidence="6 7" key="1">
    <citation type="submission" date="2020-05" db="EMBL/GenBank/DDBJ databases">
        <title>Streptobacillus felis strain LHL191014123.</title>
        <authorList>
            <person name="Fawzy A."/>
            <person name="Rau J."/>
            <person name="Risse K."/>
            <person name="Schauerte N."/>
            <person name="Geiger C."/>
            <person name="Blom J."/>
            <person name="Imirzalioglu C."/>
            <person name="Falgenhauer J."/>
            <person name="Bach A."/>
            <person name="Herden C."/>
            <person name="Eisenberg T."/>
        </authorList>
    </citation>
    <scope>NUCLEOTIDE SEQUENCE [LARGE SCALE GENOMIC DNA]</scope>
    <source>
        <strain evidence="6 7">LHL191014123</strain>
    </source>
</reference>
<dbReference type="RefSeq" id="WP_180136284.1">
    <property type="nucleotide sequence ID" value="NZ_JABMKT010000030.1"/>
</dbReference>
<dbReference type="Pfam" id="PF02826">
    <property type="entry name" value="2-Hacid_dh_C"/>
    <property type="match status" value="1"/>
</dbReference>
<proteinExistence type="inferred from homology"/>
<protein>
    <submittedName>
        <fullName evidence="6">Lactate dehydrogenase</fullName>
    </submittedName>
</protein>
<organism evidence="6 7">
    <name type="scientific">Streptobacillus felis</name>
    <dbReference type="NCBI Taxonomy" id="1384509"/>
    <lineage>
        <taxon>Bacteria</taxon>
        <taxon>Fusobacteriati</taxon>
        <taxon>Fusobacteriota</taxon>
        <taxon>Fusobacteriia</taxon>
        <taxon>Fusobacteriales</taxon>
        <taxon>Leptotrichiaceae</taxon>
        <taxon>Streptobacillus</taxon>
    </lineage>
</organism>
<evidence type="ECO:0000259" key="5">
    <source>
        <dbReference type="Pfam" id="PF02826"/>
    </source>
</evidence>
<dbReference type="InterPro" id="IPR006140">
    <property type="entry name" value="D-isomer_DH_NAD-bd"/>
</dbReference>
<evidence type="ECO:0000256" key="1">
    <source>
        <dbReference type="ARBA" id="ARBA00005854"/>
    </source>
</evidence>
<dbReference type="SUPFAM" id="SSF52283">
    <property type="entry name" value="Formate/glycerate dehydrogenase catalytic domain-like"/>
    <property type="match status" value="1"/>
</dbReference>
<dbReference type="GO" id="GO:0051287">
    <property type="term" value="F:NAD binding"/>
    <property type="evidence" value="ECO:0007669"/>
    <property type="project" value="InterPro"/>
</dbReference>
<comment type="caution">
    <text evidence="6">The sequence shown here is derived from an EMBL/GenBank/DDBJ whole genome shotgun (WGS) entry which is preliminary data.</text>
</comment>
<evidence type="ECO:0000313" key="7">
    <source>
        <dbReference type="Proteomes" id="UP000526184"/>
    </source>
</evidence>
<keyword evidence="3" id="KW-0560">Oxidoreductase</keyword>
<keyword evidence="2" id="KW-0520">NAD</keyword>